<keyword evidence="3" id="KW-1185">Reference proteome</keyword>
<organism evidence="2 3">
    <name type="scientific">Pseudoflavonifractor gallinarum</name>
    <dbReference type="NCBI Taxonomy" id="2779352"/>
    <lineage>
        <taxon>Bacteria</taxon>
        <taxon>Bacillati</taxon>
        <taxon>Bacillota</taxon>
        <taxon>Clostridia</taxon>
        <taxon>Eubacteriales</taxon>
        <taxon>Oscillospiraceae</taxon>
        <taxon>Pseudoflavonifractor</taxon>
    </lineage>
</organism>
<evidence type="ECO:0008006" key="4">
    <source>
        <dbReference type="Google" id="ProtNLM"/>
    </source>
</evidence>
<dbReference type="RefSeq" id="WP_193537238.1">
    <property type="nucleotide sequence ID" value="NZ_JADCKF010000005.1"/>
</dbReference>
<dbReference type="EMBL" id="JADCKF010000005">
    <property type="protein sequence ID" value="MBE5055671.1"/>
    <property type="molecule type" value="Genomic_DNA"/>
</dbReference>
<keyword evidence="1" id="KW-0812">Transmembrane</keyword>
<evidence type="ECO:0000313" key="2">
    <source>
        <dbReference type="EMBL" id="MBE5055671.1"/>
    </source>
</evidence>
<keyword evidence="1" id="KW-1133">Transmembrane helix</keyword>
<reference evidence="2 3" key="1">
    <citation type="submission" date="2020-10" db="EMBL/GenBank/DDBJ databases">
        <title>ChiBAC.</title>
        <authorList>
            <person name="Zenner C."/>
            <person name="Hitch T.C.A."/>
            <person name="Clavel T."/>
        </authorList>
    </citation>
    <scope>NUCLEOTIDE SEQUENCE [LARGE SCALE GENOMIC DNA]</scope>
    <source>
        <strain evidence="2 3">DSM 107456</strain>
    </source>
</reference>
<dbReference type="Proteomes" id="UP000806211">
    <property type="component" value="Unassembled WGS sequence"/>
</dbReference>
<name>A0ABR9RAF4_9FIRM</name>
<evidence type="ECO:0000313" key="3">
    <source>
        <dbReference type="Proteomes" id="UP000806211"/>
    </source>
</evidence>
<proteinExistence type="predicted"/>
<evidence type="ECO:0000256" key="1">
    <source>
        <dbReference type="SAM" id="Phobius"/>
    </source>
</evidence>
<feature type="transmembrane region" description="Helical" evidence="1">
    <location>
        <begin position="36"/>
        <end position="54"/>
    </location>
</feature>
<protein>
    <recommendedName>
        <fullName evidence="4">DUF4367 domain-containing protein</fullName>
    </recommendedName>
</protein>
<accession>A0ABR9RAF4</accession>
<sequence length="202" mass="21435">MERYKRAFDGIQVPEDMARRVREGRRAPQRSRLPRWSAAAACLAVAVALGGWGITQGISSPAPAPTPTTGVSVGNPVQPAENLDALQKAVSFQIQLPEELPEGWTPSAYTAIGGVLAEVRYTDGSGETVLVYRMGEGEDVSGDFQTWAWTDTVETGDGPVTLKGDGTAVFLAVWVRDGLAFSLQSQQGMTAEAILAAAQSVK</sequence>
<keyword evidence="1" id="KW-0472">Membrane</keyword>
<comment type="caution">
    <text evidence="2">The sequence shown here is derived from an EMBL/GenBank/DDBJ whole genome shotgun (WGS) entry which is preliminary data.</text>
</comment>
<gene>
    <name evidence="2" type="ORF">INF37_06615</name>
</gene>